<evidence type="ECO:0000256" key="4">
    <source>
        <dbReference type="ARBA" id="ARBA00022737"/>
    </source>
</evidence>
<dbReference type="GO" id="GO:0016282">
    <property type="term" value="C:eukaryotic 43S preinitiation complex"/>
    <property type="evidence" value="ECO:0007669"/>
    <property type="project" value="UniProtKB-UniRule"/>
</dbReference>
<evidence type="ECO:0000256" key="6">
    <source>
        <dbReference type="ARBA" id="ARBA00038394"/>
    </source>
</evidence>
<dbReference type="InterPro" id="IPR015943">
    <property type="entry name" value="WD40/YVTN_repeat-like_dom_sf"/>
</dbReference>
<dbReference type="EMBL" id="JI167318">
    <property type="protein sequence ID" value="ADY42425.1"/>
    <property type="molecule type" value="mRNA"/>
</dbReference>
<dbReference type="Pfam" id="PF24805">
    <property type="entry name" value="EIF3I"/>
    <property type="match status" value="1"/>
</dbReference>
<protein>
    <recommendedName>
        <fullName evidence="7">Eukaryotic translation initiation factor 3 subunit I</fullName>
        <shortName evidence="7">eIF3i</shortName>
    </recommendedName>
</protein>
<evidence type="ECO:0000256" key="8">
    <source>
        <dbReference type="PROSITE-ProRule" id="PRU00221"/>
    </source>
</evidence>
<proteinExistence type="evidence at transcript level"/>
<dbReference type="PROSITE" id="PS50082">
    <property type="entry name" value="WD_REPEATS_2"/>
    <property type="match status" value="3"/>
</dbReference>
<feature type="repeat" description="WD" evidence="8">
    <location>
        <begin position="240"/>
        <end position="281"/>
    </location>
</feature>
<name>F1KX21_ASCSU</name>
<evidence type="ECO:0000256" key="3">
    <source>
        <dbReference type="ARBA" id="ARBA00022574"/>
    </source>
</evidence>
<feature type="coiled-coil region" evidence="9">
    <location>
        <begin position="72"/>
        <end position="99"/>
    </location>
</feature>
<dbReference type="Gene3D" id="2.130.10.10">
    <property type="entry name" value="YVTN repeat-like/Quinoprotein amine dehydrogenase"/>
    <property type="match status" value="1"/>
</dbReference>
<reference evidence="10" key="1">
    <citation type="journal article" date="2011" name="Genome Res.">
        <title>Deep small RNA sequencing from the nematode Ascaris reveals conservation, functional diversification, and novel developmental profiles.</title>
        <authorList>
            <person name="Wang J."/>
            <person name="Czech B."/>
            <person name="Crunk A."/>
            <person name="Wallace A."/>
            <person name="Mitreva M."/>
            <person name="Hannon G.J."/>
            <person name="Davis R.E."/>
        </authorList>
    </citation>
    <scope>NUCLEOTIDE SEQUENCE</scope>
</reference>
<keyword evidence="4" id="KW-0677">Repeat</keyword>
<dbReference type="GO" id="GO:0001732">
    <property type="term" value="P:formation of cytoplasmic translation initiation complex"/>
    <property type="evidence" value="ECO:0007669"/>
    <property type="project" value="UniProtKB-UniRule"/>
</dbReference>
<dbReference type="InterPro" id="IPR036322">
    <property type="entry name" value="WD40_repeat_dom_sf"/>
</dbReference>
<dbReference type="InterPro" id="IPR001680">
    <property type="entry name" value="WD40_rpt"/>
</dbReference>
<evidence type="ECO:0000256" key="2">
    <source>
        <dbReference type="ARBA" id="ARBA00022540"/>
    </source>
</evidence>
<keyword evidence="9" id="KW-0175">Coiled coil</keyword>
<evidence type="ECO:0000256" key="5">
    <source>
        <dbReference type="ARBA" id="ARBA00022917"/>
    </source>
</evidence>
<comment type="subunit">
    <text evidence="7">Component of the eukaryotic translation initiation factor 3 (eIF-3) complex.</text>
</comment>
<dbReference type="GO" id="GO:0033290">
    <property type="term" value="C:eukaryotic 48S preinitiation complex"/>
    <property type="evidence" value="ECO:0007669"/>
    <property type="project" value="UniProtKB-UniRule"/>
</dbReference>
<comment type="similarity">
    <text evidence="6">Belongs to the WD repeat STRAP family.</text>
</comment>
<feature type="repeat" description="WD" evidence="8">
    <location>
        <begin position="474"/>
        <end position="509"/>
    </location>
</feature>
<keyword evidence="5 7" id="KW-0648">Protein biosynthesis</keyword>
<dbReference type="GO" id="GO:0003723">
    <property type="term" value="F:RNA binding"/>
    <property type="evidence" value="ECO:0007669"/>
    <property type="project" value="TreeGrafter"/>
</dbReference>
<keyword evidence="3 8" id="KW-0853">WD repeat</keyword>
<dbReference type="SMART" id="SM00320">
    <property type="entry name" value="WD40"/>
    <property type="match status" value="6"/>
</dbReference>
<dbReference type="AlphaFoldDB" id="F1KX21"/>
<keyword evidence="2 7" id="KW-0396">Initiation factor</keyword>
<dbReference type="GO" id="GO:0071541">
    <property type="term" value="C:eukaryotic translation initiation factor 3 complex, eIF3m"/>
    <property type="evidence" value="ECO:0007669"/>
    <property type="project" value="TreeGrafter"/>
</dbReference>
<dbReference type="SUPFAM" id="SSF50978">
    <property type="entry name" value="WD40 repeat-like"/>
    <property type="match status" value="1"/>
</dbReference>
<evidence type="ECO:0000313" key="10">
    <source>
        <dbReference type="EMBL" id="ADY42425.1"/>
    </source>
</evidence>
<evidence type="ECO:0000256" key="7">
    <source>
        <dbReference type="HAMAP-Rule" id="MF_03008"/>
    </source>
</evidence>
<sequence>MLPPPFDMEMNEQSTIGTASSSLSQNFSFLSEYTQLEVNRKSRKLSLGEAVLKKEEKVFARSRSTMKLMKRNLRKEAYLEQLRAAIDSAKEKLRSVGSQISASHVSTMHLTQLIDFADIIAKVNDVNENVNIRTKDDGMIGRFKIEEEKHEKQYREHISNILSSWRMENRASHLLDRIPPADLFETKVASIVARLQHREQAYRALTRVRVNRDGDLLFSAGKDKSPCVWYTENGERIGTYDGHSGVIWDIDVSWDTKHLCSASGDGSVKLWNCERGEILNSLTTPTVARSISMSYSGNLLAFTTIKMTQNMALLCVYDIRDGAQMSGDVPPALKHTLNNQANACVWTHLDDTVCIGNEKGNLHQYDMRGGEVTNFNNNAHKFQIHDMQMSTDQSFLITASKDKTAKLFDARTLDLLKTYKAERPVNSATISPTRDHIVLGGGEEAMNVTQTALSSGHFEAKLYHLVFEEEFARFKGHFGPINTLAFHPSGNCVVSGGEDGYIRIQEFDSDYMKFDYDC</sequence>
<feature type="repeat" description="WD" evidence="8">
    <location>
        <begin position="377"/>
        <end position="418"/>
    </location>
</feature>
<dbReference type="HAMAP" id="MF_03008">
    <property type="entry name" value="eIF3i"/>
    <property type="match status" value="1"/>
</dbReference>
<dbReference type="PANTHER" id="PTHR19877">
    <property type="entry name" value="EUKARYOTIC TRANSLATION INITIATION FACTOR 3 SUBUNIT I"/>
    <property type="match status" value="1"/>
</dbReference>
<evidence type="ECO:0000256" key="9">
    <source>
        <dbReference type="SAM" id="Coils"/>
    </source>
</evidence>
<dbReference type="InterPro" id="IPR027525">
    <property type="entry name" value="eIF3i"/>
</dbReference>
<organism evidence="10">
    <name type="scientific">Ascaris suum</name>
    <name type="common">Pig roundworm</name>
    <name type="synonym">Ascaris lumbricoides</name>
    <dbReference type="NCBI Taxonomy" id="6253"/>
    <lineage>
        <taxon>Eukaryota</taxon>
        <taxon>Metazoa</taxon>
        <taxon>Ecdysozoa</taxon>
        <taxon>Nematoda</taxon>
        <taxon>Chromadorea</taxon>
        <taxon>Rhabditida</taxon>
        <taxon>Spirurina</taxon>
        <taxon>Ascaridomorpha</taxon>
        <taxon>Ascaridoidea</taxon>
        <taxon>Ascarididae</taxon>
        <taxon>Ascaris</taxon>
    </lineage>
</organism>
<accession>F1KX21</accession>
<dbReference type="GO" id="GO:0003743">
    <property type="term" value="F:translation initiation factor activity"/>
    <property type="evidence" value="ECO:0007669"/>
    <property type="project" value="UniProtKB-UniRule"/>
</dbReference>
<comment type="subcellular location">
    <subcellularLocation>
        <location evidence="7">Cytoplasm</location>
    </subcellularLocation>
</comment>
<dbReference type="PROSITE" id="PS50294">
    <property type="entry name" value="WD_REPEATS_REGION"/>
    <property type="match status" value="2"/>
</dbReference>
<evidence type="ECO:0000256" key="1">
    <source>
        <dbReference type="ARBA" id="ARBA00022490"/>
    </source>
</evidence>
<dbReference type="PANTHER" id="PTHR19877:SF1">
    <property type="entry name" value="EUKARYOTIC TRANSLATION INITIATION FACTOR 3 SUBUNIT I"/>
    <property type="match status" value="1"/>
</dbReference>
<keyword evidence="1 7" id="KW-0963">Cytoplasm</keyword>
<comment type="function">
    <text evidence="7">Component of the eukaryotic translation initiation factor 3 (eIF-3) complex, which is involved in protein synthesis of a specialized repertoire of mRNAs and, together with other initiation factors, stimulates binding of mRNA and methionyl-tRNAi to the 40S ribosome. The eIF-3 complex specifically targets and initiates translation of a subset of mRNAs involved in cell proliferation.</text>
</comment>
<comment type="similarity">
    <text evidence="7">Belongs to the eIF-3 subunit I family.</text>
</comment>